<dbReference type="SUPFAM" id="SSF55874">
    <property type="entry name" value="ATPase domain of HSP90 chaperone/DNA topoisomerase II/histidine kinase"/>
    <property type="match status" value="1"/>
</dbReference>
<reference evidence="11 12" key="1">
    <citation type="submission" date="2019-03" db="EMBL/GenBank/DDBJ databases">
        <title>Genomic Encyclopedia of Type Strains, Phase IV (KMG-IV): sequencing the most valuable type-strain genomes for metagenomic binning, comparative biology and taxonomic classification.</title>
        <authorList>
            <person name="Goeker M."/>
        </authorList>
    </citation>
    <scope>NUCLEOTIDE SEQUENCE [LARGE SCALE GENOMIC DNA]</scope>
    <source>
        <strain evidence="11 12">DSM 13587</strain>
    </source>
</reference>
<dbReference type="RefSeq" id="WP_165903403.1">
    <property type="nucleotide sequence ID" value="NZ_SMAO01000004.1"/>
</dbReference>
<dbReference type="Pfam" id="PF00512">
    <property type="entry name" value="HisKA"/>
    <property type="match status" value="1"/>
</dbReference>
<dbReference type="AlphaFoldDB" id="A0A4R3N4D0"/>
<comment type="caution">
    <text evidence="11">The sequence shown here is derived from an EMBL/GenBank/DDBJ whole genome shotgun (WGS) entry which is preliminary data.</text>
</comment>
<dbReference type="SUPFAM" id="SSF55781">
    <property type="entry name" value="GAF domain-like"/>
    <property type="match status" value="1"/>
</dbReference>
<dbReference type="InterPro" id="IPR029016">
    <property type="entry name" value="GAF-like_dom_sf"/>
</dbReference>
<keyword evidence="3" id="KW-0597">Phosphoprotein</keyword>
<dbReference type="Gene3D" id="3.30.450.40">
    <property type="match status" value="1"/>
</dbReference>
<dbReference type="SUPFAM" id="SSF47384">
    <property type="entry name" value="Homodimeric domain of signal transducing histidine kinase"/>
    <property type="match status" value="1"/>
</dbReference>
<feature type="domain" description="PAS" evidence="9">
    <location>
        <begin position="324"/>
        <end position="368"/>
    </location>
</feature>
<feature type="domain" description="PAS" evidence="9">
    <location>
        <begin position="579"/>
        <end position="614"/>
    </location>
</feature>
<evidence type="ECO:0000313" key="12">
    <source>
        <dbReference type="Proteomes" id="UP000295717"/>
    </source>
</evidence>
<evidence type="ECO:0000256" key="4">
    <source>
        <dbReference type="ARBA" id="ARBA00022679"/>
    </source>
</evidence>
<organism evidence="11 12">
    <name type="scientific">Thiobaca trueperi</name>
    <dbReference type="NCBI Taxonomy" id="127458"/>
    <lineage>
        <taxon>Bacteria</taxon>
        <taxon>Pseudomonadati</taxon>
        <taxon>Pseudomonadota</taxon>
        <taxon>Gammaproteobacteria</taxon>
        <taxon>Chromatiales</taxon>
        <taxon>Chromatiaceae</taxon>
        <taxon>Thiobaca</taxon>
    </lineage>
</organism>
<dbReference type="InterPro" id="IPR003661">
    <property type="entry name" value="HisK_dim/P_dom"/>
</dbReference>
<dbReference type="InterPro" id="IPR052162">
    <property type="entry name" value="Sensor_kinase/Photoreceptor"/>
</dbReference>
<dbReference type="EMBL" id="SMAO01000004">
    <property type="protein sequence ID" value="TCT21579.1"/>
    <property type="molecule type" value="Genomic_DNA"/>
</dbReference>
<dbReference type="InterPro" id="IPR005467">
    <property type="entry name" value="His_kinase_dom"/>
</dbReference>
<keyword evidence="4" id="KW-0808">Transferase</keyword>
<dbReference type="CDD" id="cd00075">
    <property type="entry name" value="HATPase"/>
    <property type="match status" value="1"/>
</dbReference>
<feature type="domain" description="Histidine kinase" evidence="8">
    <location>
        <begin position="735"/>
        <end position="967"/>
    </location>
</feature>
<dbReference type="InterPro" id="IPR000700">
    <property type="entry name" value="PAS-assoc_C"/>
</dbReference>
<dbReference type="EC" id="2.7.13.3" evidence="2"/>
<keyword evidence="5" id="KW-0418">Kinase</keyword>
<dbReference type="NCBIfam" id="TIGR00229">
    <property type="entry name" value="sensory_box"/>
    <property type="match status" value="4"/>
</dbReference>
<sequence>MDIDITDRRAAKTRQRRIESERRRRDQGRFLETLDRISRILTGRVHDAGLITELAAAILDIFKADRVFFLHPCDPDAATFRIRIEVTRPEWPGVFADREVGPDGVEFVPDDAFRMHLRQALSRRWPLTIQCADASAMGRHYGVQSQLSAVLYPQADQPWQLSLQQCGAPRQWTDAEQRLFQTIAERVGEALSGHLLLQRLQSSEQRFAKAFRSSPAPMLITTINEGRILDANERWLDLLEAERERLIGRTTLELDIWVDPEQRARMVAQLRATGPFQNLPIRIRSCRGNLREVLWSTEIIRFGDEEVLLSSIHDLTEQRRTERVLRLTRAAIDRSRIGFYWLSTGGQVVDVNQAAADSLGYSREELIGLHVWDFDPNYGPDMSDEIWSAIRRLKSIAFESSHRRKDGTIFPIEGATDHICMDDDEYAFTFVRDISDRKAAEAELRASEERFAKAFRSSPALTVISTLDEGRFIDANDRWLDAMGYRREEVIGRTSQDIALWVDADERTRLVSILKTRGSLRDVPVRIRGKTGAEFDHLWSAEILSLSGQSVMLSAVQDITERKRTDQALRLAQFCILHASDAVFWITPEARFIYVNDQACSSLGYARDELLNMSVWDIDPDFSPQRWPEHWEKTRRLKKHGLETRHQRRDGVIFPVEVVVNYVEYEGQEYDFAFVRDISERRQTEEQLARYREHLEELVAQRTTALEAANAHLQQAMTQLVQAEKLAALGSLVAGLAHELNTPLGNARMVASTLDEWLSEATDAVHAGALRRSQLIDLIDRGREAAGLIDRNTARAADLINHFKEMAIDQTSMRRRRFSLRQTVEEALITLGPTLKRTAHQIAIKIPTDLELDSYPGPLEQVIANLISNSLTHAFAGMDAGSIEITAHAEGSEHIAMIYRDNGSGIPDALQNRIFEPFFTTRLGQGGSGLGLYIVYNLVTGVLGGNIRVESRESQGTTFLFNLSCSAPQQPAVMA</sequence>
<dbReference type="CDD" id="cd00130">
    <property type="entry name" value="PAS"/>
    <property type="match status" value="4"/>
</dbReference>
<feature type="domain" description="PAS" evidence="9">
    <location>
        <begin position="447"/>
        <end position="515"/>
    </location>
</feature>
<proteinExistence type="predicted"/>
<evidence type="ECO:0000256" key="2">
    <source>
        <dbReference type="ARBA" id="ARBA00012438"/>
    </source>
</evidence>
<evidence type="ECO:0000259" key="8">
    <source>
        <dbReference type="PROSITE" id="PS50109"/>
    </source>
</evidence>
<dbReference type="Pfam" id="PF13188">
    <property type="entry name" value="PAS_8"/>
    <property type="match status" value="1"/>
</dbReference>
<dbReference type="SUPFAM" id="SSF55785">
    <property type="entry name" value="PYP-like sensor domain (PAS domain)"/>
    <property type="match status" value="4"/>
</dbReference>
<dbReference type="Gene3D" id="3.30.565.10">
    <property type="entry name" value="Histidine kinase-like ATPase, C-terminal domain"/>
    <property type="match status" value="1"/>
</dbReference>
<dbReference type="InterPro" id="IPR035965">
    <property type="entry name" value="PAS-like_dom_sf"/>
</dbReference>
<dbReference type="Gene3D" id="3.30.450.20">
    <property type="entry name" value="PAS domain"/>
    <property type="match status" value="4"/>
</dbReference>
<evidence type="ECO:0000256" key="6">
    <source>
        <dbReference type="SAM" id="Coils"/>
    </source>
</evidence>
<dbReference type="InterPro" id="IPR004358">
    <property type="entry name" value="Sig_transdc_His_kin-like_C"/>
</dbReference>
<evidence type="ECO:0000256" key="3">
    <source>
        <dbReference type="ARBA" id="ARBA00022553"/>
    </source>
</evidence>
<dbReference type="Proteomes" id="UP000295717">
    <property type="component" value="Unassembled WGS sequence"/>
</dbReference>
<dbReference type="PROSITE" id="PS50113">
    <property type="entry name" value="PAC"/>
    <property type="match status" value="1"/>
</dbReference>
<dbReference type="InterPro" id="IPR036097">
    <property type="entry name" value="HisK_dim/P_sf"/>
</dbReference>
<feature type="domain" description="PAS" evidence="9">
    <location>
        <begin position="203"/>
        <end position="271"/>
    </location>
</feature>
<dbReference type="SMART" id="SM00086">
    <property type="entry name" value="PAC"/>
    <property type="match status" value="4"/>
</dbReference>
<feature type="domain" description="PAC" evidence="10">
    <location>
        <begin position="640"/>
        <end position="690"/>
    </location>
</feature>
<feature type="coiled-coil region" evidence="6">
    <location>
        <begin position="681"/>
        <end position="726"/>
    </location>
</feature>
<protein>
    <recommendedName>
        <fullName evidence="2">histidine kinase</fullName>
        <ecNumber evidence="2">2.7.13.3</ecNumber>
    </recommendedName>
</protein>
<gene>
    <name evidence="11" type="ORF">EDC35_104439</name>
</gene>
<evidence type="ECO:0000259" key="9">
    <source>
        <dbReference type="PROSITE" id="PS50112"/>
    </source>
</evidence>
<evidence type="ECO:0000259" key="10">
    <source>
        <dbReference type="PROSITE" id="PS50113"/>
    </source>
</evidence>
<dbReference type="Pfam" id="PF02518">
    <property type="entry name" value="HATPase_c"/>
    <property type="match status" value="1"/>
</dbReference>
<dbReference type="GO" id="GO:0000155">
    <property type="term" value="F:phosphorelay sensor kinase activity"/>
    <property type="evidence" value="ECO:0007669"/>
    <property type="project" value="InterPro"/>
</dbReference>
<dbReference type="PRINTS" id="PR00344">
    <property type="entry name" value="BCTRLSENSOR"/>
</dbReference>
<evidence type="ECO:0000313" key="11">
    <source>
        <dbReference type="EMBL" id="TCT21579.1"/>
    </source>
</evidence>
<dbReference type="PROSITE" id="PS50112">
    <property type="entry name" value="PAS"/>
    <property type="match status" value="4"/>
</dbReference>
<accession>A0A4R3N4D0</accession>
<dbReference type="CDD" id="cd00082">
    <property type="entry name" value="HisKA"/>
    <property type="match status" value="1"/>
</dbReference>
<comment type="catalytic activity">
    <reaction evidence="1">
        <text>ATP + protein L-histidine = ADP + protein N-phospho-L-histidine.</text>
        <dbReference type="EC" id="2.7.13.3"/>
    </reaction>
</comment>
<keyword evidence="12" id="KW-1185">Reference proteome</keyword>
<dbReference type="InterPro" id="IPR000014">
    <property type="entry name" value="PAS"/>
</dbReference>
<dbReference type="InterPro" id="IPR001610">
    <property type="entry name" value="PAC"/>
</dbReference>
<dbReference type="SMART" id="SM00387">
    <property type="entry name" value="HATPase_c"/>
    <property type="match status" value="1"/>
</dbReference>
<dbReference type="PANTHER" id="PTHR43304">
    <property type="entry name" value="PHYTOCHROME-LIKE PROTEIN CPH1"/>
    <property type="match status" value="1"/>
</dbReference>
<dbReference type="Pfam" id="PF13426">
    <property type="entry name" value="PAS_9"/>
    <property type="match status" value="3"/>
</dbReference>
<dbReference type="SMART" id="SM00388">
    <property type="entry name" value="HisKA"/>
    <property type="match status" value="1"/>
</dbReference>
<keyword evidence="6" id="KW-0175">Coiled coil</keyword>
<evidence type="ECO:0000256" key="1">
    <source>
        <dbReference type="ARBA" id="ARBA00000085"/>
    </source>
</evidence>
<evidence type="ECO:0000256" key="7">
    <source>
        <dbReference type="SAM" id="MobiDB-lite"/>
    </source>
</evidence>
<dbReference type="InterPro" id="IPR036890">
    <property type="entry name" value="HATPase_C_sf"/>
</dbReference>
<dbReference type="PROSITE" id="PS50109">
    <property type="entry name" value="HIS_KIN"/>
    <property type="match status" value="1"/>
</dbReference>
<dbReference type="InterPro" id="IPR003594">
    <property type="entry name" value="HATPase_dom"/>
</dbReference>
<dbReference type="Gene3D" id="1.10.287.130">
    <property type="match status" value="1"/>
</dbReference>
<dbReference type="PANTHER" id="PTHR43304:SF1">
    <property type="entry name" value="PAC DOMAIN-CONTAINING PROTEIN"/>
    <property type="match status" value="1"/>
</dbReference>
<name>A0A4R3N4D0_9GAMM</name>
<evidence type="ECO:0000256" key="5">
    <source>
        <dbReference type="ARBA" id="ARBA00022777"/>
    </source>
</evidence>
<dbReference type="SMART" id="SM00091">
    <property type="entry name" value="PAS"/>
    <property type="match status" value="4"/>
</dbReference>
<feature type="region of interest" description="Disordered" evidence="7">
    <location>
        <begin position="1"/>
        <end position="22"/>
    </location>
</feature>